<dbReference type="Pfam" id="PF00480">
    <property type="entry name" value="ROK"/>
    <property type="match status" value="1"/>
</dbReference>
<dbReference type="SUPFAM" id="SSF46785">
    <property type="entry name" value="Winged helix' DNA-binding domain"/>
    <property type="match status" value="1"/>
</dbReference>
<proteinExistence type="inferred from homology"/>
<comment type="caution">
    <text evidence="4">The sequence shown here is derived from an EMBL/GenBank/DDBJ whole genome shotgun (WGS) entry which is preliminary data.</text>
</comment>
<evidence type="ECO:0000256" key="3">
    <source>
        <dbReference type="ARBA" id="ARBA00022629"/>
    </source>
</evidence>
<dbReference type="AlphaFoldDB" id="A0A6N7W008"/>
<evidence type="ECO:0000313" key="4">
    <source>
        <dbReference type="EMBL" id="MSS87882.1"/>
    </source>
</evidence>
<reference evidence="4 5" key="1">
    <citation type="submission" date="2019-08" db="EMBL/GenBank/DDBJ databases">
        <title>In-depth cultivation of the pig gut microbiome towards novel bacterial diversity and tailored functional studies.</title>
        <authorList>
            <person name="Wylensek D."/>
            <person name="Hitch T.C.A."/>
            <person name="Clavel T."/>
        </authorList>
    </citation>
    <scope>NUCLEOTIDE SEQUENCE [LARGE SCALE GENOMIC DNA]</scope>
    <source>
        <strain evidence="4 5">WCA-389-WT-23B</strain>
    </source>
</reference>
<keyword evidence="3" id="KW-0859">Xylose metabolism</keyword>
<keyword evidence="5" id="KW-1185">Reference proteome</keyword>
<gene>
    <name evidence="4" type="ORF">FYJ45_05945</name>
</gene>
<comment type="similarity">
    <text evidence="2">Belongs to the ROK (NagC/XylR) family.</text>
</comment>
<evidence type="ECO:0000256" key="2">
    <source>
        <dbReference type="ARBA" id="ARBA00006479"/>
    </source>
</evidence>
<dbReference type="SUPFAM" id="SSF53067">
    <property type="entry name" value="Actin-like ATPase domain"/>
    <property type="match status" value="2"/>
</dbReference>
<dbReference type="GO" id="GO:0042732">
    <property type="term" value="P:D-xylose metabolic process"/>
    <property type="evidence" value="ECO:0007669"/>
    <property type="project" value="UniProtKB-KW"/>
</dbReference>
<dbReference type="Gene3D" id="3.30.420.40">
    <property type="match status" value="2"/>
</dbReference>
<organism evidence="4 5">
    <name type="scientific">Eisenbergiella porci</name>
    <dbReference type="NCBI Taxonomy" id="2652274"/>
    <lineage>
        <taxon>Bacteria</taxon>
        <taxon>Bacillati</taxon>
        <taxon>Bacillota</taxon>
        <taxon>Clostridia</taxon>
        <taxon>Lachnospirales</taxon>
        <taxon>Lachnospiraceae</taxon>
        <taxon>Eisenbergiella</taxon>
    </lineage>
</organism>
<comment type="function">
    <text evidence="1">Transcriptional repressor of xylose-utilizing enzymes.</text>
</comment>
<dbReference type="GeneID" id="86052615"/>
<keyword evidence="3" id="KW-0119">Carbohydrate metabolism</keyword>
<dbReference type="InterPro" id="IPR036390">
    <property type="entry name" value="WH_DNA-bd_sf"/>
</dbReference>
<dbReference type="InterPro" id="IPR036388">
    <property type="entry name" value="WH-like_DNA-bd_sf"/>
</dbReference>
<dbReference type="Gene3D" id="1.10.10.10">
    <property type="entry name" value="Winged helix-like DNA-binding domain superfamily/Winged helix DNA-binding domain"/>
    <property type="match status" value="1"/>
</dbReference>
<evidence type="ECO:0000256" key="1">
    <source>
        <dbReference type="ARBA" id="ARBA00002486"/>
    </source>
</evidence>
<dbReference type="InterPro" id="IPR000600">
    <property type="entry name" value="ROK"/>
</dbReference>
<accession>A0A6N7W008</accession>
<evidence type="ECO:0000313" key="5">
    <source>
        <dbReference type="Proteomes" id="UP000436047"/>
    </source>
</evidence>
<dbReference type="PANTHER" id="PTHR18964">
    <property type="entry name" value="ROK (REPRESSOR, ORF, KINASE) FAMILY"/>
    <property type="match status" value="1"/>
</dbReference>
<dbReference type="RefSeq" id="WP_154463875.1">
    <property type="nucleotide sequence ID" value="NZ_JAXDZL010000023.1"/>
</dbReference>
<protein>
    <submittedName>
        <fullName evidence="4">ROK family transcriptional regulator</fullName>
    </submittedName>
</protein>
<name>A0A6N7W008_9FIRM</name>
<dbReference type="EMBL" id="VUMI01000007">
    <property type="protein sequence ID" value="MSS87882.1"/>
    <property type="molecule type" value="Genomic_DNA"/>
</dbReference>
<dbReference type="InterPro" id="IPR043129">
    <property type="entry name" value="ATPase_NBD"/>
</dbReference>
<dbReference type="PANTHER" id="PTHR18964:SF149">
    <property type="entry name" value="BIFUNCTIONAL UDP-N-ACETYLGLUCOSAMINE 2-EPIMERASE_N-ACETYLMANNOSAMINE KINASE"/>
    <property type="match status" value="1"/>
</dbReference>
<dbReference type="Proteomes" id="UP000436047">
    <property type="component" value="Unassembled WGS sequence"/>
</dbReference>
<dbReference type="Pfam" id="PF13412">
    <property type="entry name" value="HTH_24"/>
    <property type="match status" value="1"/>
</dbReference>
<sequence length="388" mass="43131">MDNIINSAAQIRHNNKKKILNYLMMHDCVTKKEIAMKTDLSPATVSNLSNQLIEDGFILVSSYQKSSGGRNAGLLTIKNNRKYYLALRIIDEFQVEAALISFEKEIVKSFFVSVKDNSMSGMMEACEAGISRCLEGEPDFQGEILGVGVALPGIVDMDKGILLNSTIAFLEDKPVVTELQHRIKYPVTGANESNILALALATQENRDTLLQDTIYLHVDEGLGIGIICNGSLLTGSHNQGGEISHMPIGSKGLLCKCGKRGCVETELSLNGFLNDFEEIANRNVSWKDFCLEAENKNVHAMQVLEEKGRVLGRLFSILDALFDPSVFYLGGRGVDLFDEMAAYIENEYRSRLFIDKSKSLRLYPCYDYDKLLLKGCADLAFDYFALQD</sequence>